<accession>A0A6S7K843</accession>
<dbReference type="GO" id="GO:0003676">
    <property type="term" value="F:nucleic acid binding"/>
    <property type="evidence" value="ECO:0007669"/>
    <property type="project" value="InterPro"/>
</dbReference>
<dbReference type="Gene3D" id="3.30.420.10">
    <property type="entry name" value="Ribonuclease H-like superfamily/Ribonuclease H"/>
    <property type="match status" value="1"/>
</dbReference>
<evidence type="ECO:0000313" key="3">
    <source>
        <dbReference type="Proteomes" id="UP001152795"/>
    </source>
</evidence>
<dbReference type="InterPro" id="IPR036397">
    <property type="entry name" value="RNaseH_sf"/>
</dbReference>
<dbReference type="InterPro" id="IPR012337">
    <property type="entry name" value="RNaseH-like_sf"/>
</dbReference>
<evidence type="ECO:0000313" key="2">
    <source>
        <dbReference type="EMBL" id="CAB4039758.1"/>
    </source>
</evidence>
<sequence>TVVSDNGPQYSSHQYKTFAKDWGFQHDTSSPRYPKSNGFVESATQTVKKTIKKALQSGDDPCLALLALRSTPGTVNSPSPAFKLMNRHLRTPLPSVKTEKISPTLLGSQKVKECHVQHSKNLRPRKEGQSVRIRDGKTWHVKGKVMERV</sequence>
<dbReference type="SUPFAM" id="SSF53098">
    <property type="entry name" value="Ribonuclease H-like"/>
    <property type="match status" value="1"/>
</dbReference>
<proteinExistence type="predicted"/>
<protein>
    <submittedName>
        <fullName evidence="2">Endogenous retrovirus group K member 6 Pol -like</fullName>
    </submittedName>
</protein>
<dbReference type="EMBL" id="CACRXK020025826">
    <property type="protein sequence ID" value="CAB4039758.1"/>
    <property type="molecule type" value="Genomic_DNA"/>
</dbReference>
<dbReference type="PANTHER" id="PTHR37984">
    <property type="entry name" value="PROTEIN CBG26694"/>
    <property type="match status" value="1"/>
</dbReference>
<reference evidence="2" key="1">
    <citation type="submission" date="2020-04" db="EMBL/GenBank/DDBJ databases">
        <authorList>
            <person name="Alioto T."/>
            <person name="Alioto T."/>
            <person name="Gomez Garrido J."/>
        </authorList>
    </citation>
    <scope>NUCLEOTIDE SEQUENCE</scope>
    <source>
        <strain evidence="2">A484AB</strain>
    </source>
</reference>
<name>A0A6S7K843_PARCT</name>
<feature type="domain" description="Integrase catalytic" evidence="1">
    <location>
        <begin position="1"/>
        <end position="100"/>
    </location>
</feature>
<evidence type="ECO:0000259" key="1">
    <source>
        <dbReference type="PROSITE" id="PS50994"/>
    </source>
</evidence>
<dbReference type="InterPro" id="IPR001584">
    <property type="entry name" value="Integrase_cat-core"/>
</dbReference>
<dbReference type="PANTHER" id="PTHR37984:SF7">
    <property type="entry name" value="INTEGRASE CATALYTIC DOMAIN-CONTAINING PROTEIN"/>
    <property type="match status" value="1"/>
</dbReference>
<dbReference type="OrthoDB" id="5983637at2759"/>
<feature type="non-terminal residue" evidence="2">
    <location>
        <position position="1"/>
    </location>
</feature>
<dbReference type="AlphaFoldDB" id="A0A6S7K843"/>
<dbReference type="InterPro" id="IPR050951">
    <property type="entry name" value="Retrovirus_Pol_polyprotein"/>
</dbReference>
<dbReference type="Proteomes" id="UP001152795">
    <property type="component" value="Unassembled WGS sequence"/>
</dbReference>
<comment type="caution">
    <text evidence="2">The sequence shown here is derived from an EMBL/GenBank/DDBJ whole genome shotgun (WGS) entry which is preliminary data.</text>
</comment>
<dbReference type="GO" id="GO:0015074">
    <property type="term" value="P:DNA integration"/>
    <property type="evidence" value="ECO:0007669"/>
    <property type="project" value="InterPro"/>
</dbReference>
<gene>
    <name evidence="2" type="ORF">PACLA_8A053857</name>
</gene>
<organism evidence="2 3">
    <name type="scientific">Paramuricea clavata</name>
    <name type="common">Red gorgonian</name>
    <name type="synonym">Violescent sea-whip</name>
    <dbReference type="NCBI Taxonomy" id="317549"/>
    <lineage>
        <taxon>Eukaryota</taxon>
        <taxon>Metazoa</taxon>
        <taxon>Cnidaria</taxon>
        <taxon>Anthozoa</taxon>
        <taxon>Octocorallia</taxon>
        <taxon>Malacalcyonacea</taxon>
        <taxon>Plexauridae</taxon>
        <taxon>Paramuricea</taxon>
    </lineage>
</organism>
<dbReference type="PROSITE" id="PS50994">
    <property type="entry name" value="INTEGRASE"/>
    <property type="match status" value="1"/>
</dbReference>
<keyword evidence="3" id="KW-1185">Reference proteome</keyword>